<dbReference type="InterPro" id="IPR036291">
    <property type="entry name" value="NAD(P)-bd_dom_sf"/>
</dbReference>
<protein>
    <submittedName>
        <fullName evidence="2">CoA-binding protein</fullName>
    </submittedName>
</protein>
<dbReference type="InterPro" id="IPR003781">
    <property type="entry name" value="CoA-bd"/>
</dbReference>
<dbReference type="SUPFAM" id="SSF51735">
    <property type="entry name" value="NAD(P)-binding Rossmann-fold domains"/>
    <property type="match status" value="1"/>
</dbReference>
<keyword evidence="3" id="KW-1185">Reference proteome</keyword>
<dbReference type="SMART" id="SM00881">
    <property type="entry name" value="CoA_binding"/>
    <property type="match status" value="1"/>
</dbReference>
<organism evidence="2 3">
    <name type="scientific">Synoicihabitans lomoniglobus</name>
    <dbReference type="NCBI Taxonomy" id="2909285"/>
    <lineage>
        <taxon>Bacteria</taxon>
        <taxon>Pseudomonadati</taxon>
        <taxon>Verrucomicrobiota</taxon>
        <taxon>Opitutia</taxon>
        <taxon>Opitutales</taxon>
        <taxon>Opitutaceae</taxon>
        <taxon>Synoicihabitans</taxon>
    </lineage>
</organism>
<evidence type="ECO:0000259" key="1">
    <source>
        <dbReference type="SMART" id="SM00881"/>
    </source>
</evidence>
<proteinExistence type="predicted"/>
<evidence type="ECO:0000313" key="3">
    <source>
        <dbReference type="Proteomes" id="UP001218638"/>
    </source>
</evidence>
<gene>
    <name evidence="2" type="ORF">PXH66_01305</name>
</gene>
<dbReference type="PANTHER" id="PTHR33303:SF2">
    <property type="entry name" value="COA-BINDING DOMAIN-CONTAINING PROTEIN"/>
    <property type="match status" value="1"/>
</dbReference>
<dbReference type="Gene3D" id="3.40.50.720">
    <property type="entry name" value="NAD(P)-binding Rossmann-like Domain"/>
    <property type="match status" value="1"/>
</dbReference>
<sequence>MIRPIDIIRRARTIAVVGLSTNPAKPSAAVAAYLQQQGMRVIPVHPTADTLLGEKAYRALSEIPDHVDIVDVFRPAAEAEDWARAAIAIGADCLWLQQGIVNPAAARIAEAHGMDVVMDECTAIVHREWRRQGAQQASQ</sequence>
<reference evidence="2" key="1">
    <citation type="submission" date="2023-03" db="EMBL/GenBank/DDBJ databases">
        <title>Lomoglobus Profundus gen. nov., sp. nov., a novel member of the phylum Verrucomicrobia, isolated from deep-marine sediment of South China Sea.</title>
        <authorList>
            <person name="Ahmad T."/>
            <person name="Ishaq S.E."/>
            <person name="Wang F."/>
        </authorList>
    </citation>
    <scope>NUCLEOTIDE SEQUENCE</scope>
    <source>
        <strain evidence="2">LMO-M01</strain>
    </source>
</reference>
<dbReference type="EMBL" id="CP119075">
    <property type="protein sequence ID" value="WED65485.1"/>
    <property type="molecule type" value="Genomic_DNA"/>
</dbReference>
<dbReference type="AlphaFoldDB" id="A0AAE9ZYM8"/>
<dbReference type="Proteomes" id="UP001218638">
    <property type="component" value="Chromosome"/>
</dbReference>
<feature type="domain" description="CoA-binding" evidence="1">
    <location>
        <begin position="7"/>
        <end position="100"/>
    </location>
</feature>
<dbReference type="PANTHER" id="PTHR33303">
    <property type="entry name" value="CYTOPLASMIC PROTEIN-RELATED"/>
    <property type="match status" value="1"/>
</dbReference>
<evidence type="ECO:0000313" key="2">
    <source>
        <dbReference type="EMBL" id="WED65485.1"/>
    </source>
</evidence>
<dbReference type="Pfam" id="PF13380">
    <property type="entry name" value="CoA_binding_2"/>
    <property type="match status" value="1"/>
</dbReference>
<dbReference type="KEGG" id="slom:PXH66_01305"/>
<name>A0AAE9ZYM8_9BACT</name>
<accession>A0AAE9ZYM8</accession>
<dbReference type="RefSeq" id="WP_330929432.1">
    <property type="nucleotide sequence ID" value="NZ_CP119075.1"/>
</dbReference>